<evidence type="ECO:0000313" key="1">
    <source>
        <dbReference type="EMBL" id="PHV72164.1"/>
    </source>
</evidence>
<sequence>MSFYNYPKILSAYKALQRAYENPYFNMDAFCTHIGLSREQIDGFYLVSSKIIDGDLNLAKDLNHELNSIENTADQIYKGLQGSY</sequence>
<name>A0AC61DFZ8_9FIRM</name>
<comment type="caution">
    <text evidence="1">The sequence shown here is derived from an EMBL/GenBank/DDBJ whole genome shotgun (WGS) entry which is preliminary data.</text>
</comment>
<protein>
    <submittedName>
        <fullName evidence="1">Uncharacterized protein</fullName>
    </submittedName>
</protein>
<gene>
    <name evidence="1" type="ORF">CS063_01430</name>
</gene>
<keyword evidence="2" id="KW-1185">Reference proteome</keyword>
<reference evidence="1" key="1">
    <citation type="submission" date="2017-10" db="EMBL/GenBank/DDBJ databases">
        <title>Genome sequence of cellulolytic Lachnospiraceae bacterium XHS1971 isolated from hotspring sediment.</title>
        <authorList>
            <person name="Vasudevan G."/>
            <person name="Joshi A.J."/>
            <person name="Hivarkar S."/>
            <person name="Lanjekar V.B."/>
            <person name="Dhakephalkar P.K."/>
            <person name="Dagar S."/>
        </authorList>
    </citation>
    <scope>NUCLEOTIDE SEQUENCE</scope>
    <source>
        <strain evidence="1">XHS1971</strain>
    </source>
</reference>
<proteinExistence type="predicted"/>
<dbReference type="EMBL" id="PEDL01000001">
    <property type="protein sequence ID" value="PHV72164.1"/>
    <property type="molecule type" value="Genomic_DNA"/>
</dbReference>
<evidence type="ECO:0000313" key="2">
    <source>
        <dbReference type="Proteomes" id="UP000224460"/>
    </source>
</evidence>
<dbReference type="Proteomes" id="UP000224460">
    <property type="component" value="Unassembled WGS sequence"/>
</dbReference>
<accession>A0AC61DFZ8</accession>
<organism evidence="1 2">
    <name type="scientific">Sporanaerobium hydrogeniformans</name>
    <dbReference type="NCBI Taxonomy" id="3072179"/>
    <lineage>
        <taxon>Bacteria</taxon>
        <taxon>Bacillati</taxon>
        <taxon>Bacillota</taxon>
        <taxon>Clostridia</taxon>
        <taxon>Lachnospirales</taxon>
        <taxon>Lachnospiraceae</taxon>
        <taxon>Sporanaerobium</taxon>
    </lineage>
</organism>